<sequence length="699" mass="81098">MSDKDDVVSYSVFLEKKEEQKTLNSTNTFTLQRKLHKWVDDESVLNCYNCQKSFSLFIRKHHCRLCGKIFCLDCVNNQAEIPKDLLSTDSIKGTWNEYLSSYIFTKNPTKHKVCKSCFELVEFIDSVKKIIELFIIIKPDIHFLTNASKVCKSWNNASIYLLSIFREIQYKLPNSEYTDLEKALLWKNIDYLKGHSKYMLHLLKICKTEEERTLAINSYRIKKKISCWTMMCSRNCCDKLNSFDAINLLQFGYKQNSNLLIKTALDYLICSDKEFKCYIPLLVYYLRVDTNGIISNFLIDRCINNFNLLHSLYWELQLYVKDTNENVYSNILNKLKNLSKDKAYANSFVKVLESVSLVNVIEKVANSICEQNKKYDEIRDSFNLKGALTCPLNHTFKIKNINIDKIKIKNSATKPLIIPCESQNGNIVNILYKKEDIRKDQIILNLIQLIDIILKKEENLDLGITIYNVLPTNKNAGMIEIVNDSETIYHIQEKLKSSILNYILEDNGDMKVKEVRDNFIKSTAAYCVITYIFGIGDRHLDNIMISKNARLFHIDYGFILGMDPVLSNPGIRITPEIIEALGGLSSRYYKEFTDLCSVIYNCLRRYIDVFMTMLSIVPHITDIKITENEINELLIKRLIPGENKVDAKLHLVNQLEKTSYMEKVKDFCHYHSKEATISSAMTRLTYALTNLVTSDTKTK</sequence>
<evidence type="ECO:0000256" key="5">
    <source>
        <dbReference type="ARBA" id="ARBA00022833"/>
    </source>
</evidence>
<dbReference type="GO" id="GO:0034272">
    <property type="term" value="C:phosphatidylinositol 3-kinase complex, class III, type II"/>
    <property type="evidence" value="ECO:0007669"/>
    <property type="project" value="TreeGrafter"/>
</dbReference>
<dbReference type="EMBL" id="KY684112">
    <property type="protein sequence ID" value="ARF12420.1"/>
    <property type="molecule type" value="Genomic_DNA"/>
</dbReference>
<name>A0A1V0SL21_9VIRU</name>
<dbReference type="SMART" id="SM00146">
    <property type="entry name" value="PI3Kc"/>
    <property type="match status" value="1"/>
</dbReference>
<dbReference type="GO" id="GO:0006897">
    <property type="term" value="P:endocytosis"/>
    <property type="evidence" value="ECO:0007669"/>
    <property type="project" value="TreeGrafter"/>
</dbReference>
<keyword evidence="2" id="KW-0479">Metal-binding</keyword>
<reference evidence="9" key="1">
    <citation type="journal article" date="2017" name="Science">
        <title>Giant viruses with an expanded complement of translation system components.</title>
        <authorList>
            <person name="Schulz F."/>
            <person name="Yutin N."/>
            <person name="Ivanova N.N."/>
            <person name="Ortega D.R."/>
            <person name="Lee T.K."/>
            <person name="Vierheilig J."/>
            <person name="Daims H."/>
            <person name="Horn M."/>
            <person name="Wagner M."/>
            <person name="Jensen G.J."/>
            <person name="Kyrpides N.C."/>
            <person name="Koonin E.V."/>
            <person name="Woyke T."/>
        </authorList>
    </citation>
    <scope>NUCLEOTIDE SEQUENCE</scope>
    <source>
        <strain evidence="9">KNV1</strain>
    </source>
</reference>
<feature type="domain" description="PI3K/PI4K catalytic" evidence="7">
    <location>
        <begin position="402"/>
        <end position="663"/>
    </location>
</feature>
<dbReference type="InterPro" id="IPR036940">
    <property type="entry name" value="PI3/4_kinase_cat_sf"/>
</dbReference>
<dbReference type="InterPro" id="IPR000306">
    <property type="entry name" value="Znf_FYVE"/>
</dbReference>
<dbReference type="Gene3D" id="3.30.40.10">
    <property type="entry name" value="Zinc/RING finger domain, C3HC4 (zinc finger)"/>
    <property type="match status" value="1"/>
</dbReference>
<dbReference type="PROSITE" id="PS50178">
    <property type="entry name" value="ZF_FYVE"/>
    <property type="match status" value="1"/>
</dbReference>
<dbReference type="SUPFAM" id="SSF48371">
    <property type="entry name" value="ARM repeat"/>
    <property type="match status" value="1"/>
</dbReference>
<dbReference type="InterPro" id="IPR000403">
    <property type="entry name" value="PI3/4_kinase_cat_dom"/>
</dbReference>
<evidence type="ECO:0000256" key="1">
    <source>
        <dbReference type="ARBA" id="ARBA00022679"/>
    </source>
</evidence>
<dbReference type="Gene3D" id="3.30.1010.10">
    <property type="entry name" value="Phosphatidylinositol 3-kinase Catalytic Subunit, Chain A, domain 4"/>
    <property type="match status" value="1"/>
</dbReference>
<dbReference type="InterPro" id="IPR011011">
    <property type="entry name" value="Znf_FYVE_PHD"/>
</dbReference>
<dbReference type="InterPro" id="IPR013083">
    <property type="entry name" value="Znf_RING/FYVE/PHD"/>
</dbReference>
<dbReference type="Pfam" id="PF01363">
    <property type="entry name" value="FYVE"/>
    <property type="match status" value="1"/>
</dbReference>
<dbReference type="Pfam" id="PF00454">
    <property type="entry name" value="PI3_PI4_kinase"/>
    <property type="match status" value="1"/>
</dbReference>
<evidence type="ECO:0000259" key="7">
    <source>
        <dbReference type="PROSITE" id="PS50290"/>
    </source>
</evidence>
<organism evidence="9">
    <name type="scientific">Klosneuvirus KNV1</name>
    <dbReference type="NCBI Taxonomy" id="1977640"/>
    <lineage>
        <taxon>Viruses</taxon>
        <taxon>Varidnaviria</taxon>
        <taxon>Bamfordvirae</taxon>
        <taxon>Nucleocytoviricota</taxon>
        <taxon>Megaviricetes</taxon>
        <taxon>Imitervirales</taxon>
        <taxon>Mimiviridae</taxon>
        <taxon>Klosneuvirinae</taxon>
        <taxon>Klosneuvirus</taxon>
    </lineage>
</organism>
<dbReference type="InterPro" id="IPR011009">
    <property type="entry name" value="Kinase-like_dom_sf"/>
</dbReference>
<dbReference type="PROSITE" id="PS51545">
    <property type="entry name" value="PIK_HELICAL"/>
    <property type="match status" value="1"/>
</dbReference>
<dbReference type="Gene3D" id="1.10.1070.11">
    <property type="entry name" value="Phosphatidylinositol 3-/4-kinase, catalytic domain"/>
    <property type="match status" value="1"/>
</dbReference>
<accession>A0A1V0SL21</accession>
<gene>
    <name evidence="9" type="ORF">Klosneuvirus_5_90</name>
</gene>
<dbReference type="PROSITE" id="PS50290">
    <property type="entry name" value="PI3_4_KINASE_3"/>
    <property type="match status" value="1"/>
</dbReference>
<dbReference type="InterPro" id="IPR017455">
    <property type="entry name" value="Znf_FYVE-rel"/>
</dbReference>
<keyword evidence="5" id="KW-0862">Zinc</keyword>
<dbReference type="Pfam" id="PF00613">
    <property type="entry name" value="PI3Ka"/>
    <property type="match status" value="1"/>
</dbReference>
<feature type="domain" description="PIK helical" evidence="8">
    <location>
        <begin position="151"/>
        <end position="341"/>
    </location>
</feature>
<dbReference type="SMART" id="SM00064">
    <property type="entry name" value="FYVE"/>
    <property type="match status" value="1"/>
</dbReference>
<dbReference type="InterPro" id="IPR015433">
    <property type="entry name" value="PI3/4_kinase"/>
</dbReference>
<evidence type="ECO:0000256" key="4">
    <source>
        <dbReference type="ARBA" id="ARBA00022777"/>
    </source>
</evidence>
<evidence type="ECO:0000256" key="3">
    <source>
        <dbReference type="ARBA" id="ARBA00022771"/>
    </source>
</evidence>
<keyword evidence="3" id="KW-0863">Zinc-finger</keyword>
<dbReference type="Gene3D" id="1.25.40.70">
    <property type="entry name" value="Phosphatidylinositol 3-kinase, accessory domain (PIK)"/>
    <property type="match status" value="1"/>
</dbReference>
<protein>
    <submittedName>
        <fullName evidence="9">Phosphoinositide 3-kinase</fullName>
    </submittedName>
</protein>
<evidence type="ECO:0000313" key="9">
    <source>
        <dbReference type="EMBL" id="ARF12420.1"/>
    </source>
</evidence>
<dbReference type="PANTHER" id="PTHR10048:SF7">
    <property type="entry name" value="PHOSPHATIDYLINOSITOL 3-KINASE CATALYTIC SUBUNIT TYPE 3"/>
    <property type="match status" value="1"/>
</dbReference>
<keyword evidence="4 9" id="KW-0418">Kinase</keyword>
<dbReference type="InterPro" id="IPR042236">
    <property type="entry name" value="PI3K_accessory_sf"/>
</dbReference>
<dbReference type="InterPro" id="IPR016024">
    <property type="entry name" value="ARM-type_fold"/>
</dbReference>
<dbReference type="SUPFAM" id="SSF57903">
    <property type="entry name" value="FYVE/PHD zinc finger"/>
    <property type="match status" value="1"/>
</dbReference>
<dbReference type="InterPro" id="IPR001263">
    <property type="entry name" value="PI3K_accessory_dom"/>
</dbReference>
<keyword evidence="1" id="KW-0808">Transferase</keyword>
<dbReference type="PANTHER" id="PTHR10048">
    <property type="entry name" value="PHOSPHATIDYLINOSITOL KINASE"/>
    <property type="match status" value="1"/>
</dbReference>
<dbReference type="SUPFAM" id="SSF56112">
    <property type="entry name" value="Protein kinase-like (PK-like)"/>
    <property type="match status" value="1"/>
</dbReference>
<evidence type="ECO:0000256" key="2">
    <source>
        <dbReference type="ARBA" id="ARBA00022723"/>
    </source>
</evidence>
<dbReference type="GO" id="GO:0034271">
    <property type="term" value="C:phosphatidylinositol 3-kinase complex, class III, type I"/>
    <property type="evidence" value="ECO:0007669"/>
    <property type="project" value="TreeGrafter"/>
</dbReference>
<feature type="domain" description="FYVE-type" evidence="6">
    <location>
        <begin position="41"/>
        <end position="122"/>
    </location>
</feature>
<dbReference type="GO" id="GO:0008270">
    <property type="term" value="F:zinc ion binding"/>
    <property type="evidence" value="ECO:0007669"/>
    <property type="project" value="UniProtKB-KW"/>
</dbReference>
<proteinExistence type="predicted"/>
<dbReference type="GO" id="GO:0048015">
    <property type="term" value="P:phosphatidylinositol-mediated signaling"/>
    <property type="evidence" value="ECO:0007669"/>
    <property type="project" value="TreeGrafter"/>
</dbReference>
<evidence type="ECO:0000259" key="8">
    <source>
        <dbReference type="PROSITE" id="PS51545"/>
    </source>
</evidence>
<dbReference type="GO" id="GO:0016303">
    <property type="term" value="F:1-phosphatidylinositol-3-kinase activity"/>
    <property type="evidence" value="ECO:0007669"/>
    <property type="project" value="TreeGrafter"/>
</dbReference>
<evidence type="ECO:0000259" key="6">
    <source>
        <dbReference type="PROSITE" id="PS50178"/>
    </source>
</evidence>